<evidence type="ECO:0000256" key="1">
    <source>
        <dbReference type="ARBA" id="ARBA00023015"/>
    </source>
</evidence>
<dbReference type="Pfam" id="PF25583">
    <property type="entry name" value="WCX"/>
    <property type="match status" value="1"/>
</dbReference>
<evidence type="ECO:0000313" key="6">
    <source>
        <dbReference type="Proteomes" id="UP000542813"/>
    </source>
</evidence>
<dbReference type="PANTHER" id="PTHR34580">
    <property type="match status" value="1"/>
</dbReference>
<dbReference type="SUPFAM" id="SSF46785">
    <property type="entry name" value="Winged helix' DNA-binding domain"/>
    <property type="match status" value="1"/>
</dbReference>
<evidence type="ECO:0000259" key="4">
    <source>
        <dbReference type="PROSITE" id="PS51000"/>
    </source>
</evidence>
<dbReference type="InterPro" id="IPR036388">
    <property type="entry name" value="WH-like_DNA-bd_sf"/>
</dbReference>
<proteinExistence type="predicted"/>
<dbReference type="InterPro" id="IPR057727">
    <property type="entry name" value="WCX_dom"/>
</dbReference>
<evidence type="ECO:0000256" key="3">
    <source>
        <dbReference type="ARBA" id="ARBA00023163"/>
    </source>
</evidence>
<dbReference type="InterPro" id="IPR028349">
    <property type="entry name" value="PafC-like"/>
</dbReference>
<dbReference type="EMBL" id="JACHMM010000001">
    <property type="protein sequence ID" value="MBB5786567.1"/>
    <property type="molecule type" value="Genomic_DNA"/>
</dbReference>
<evidence type="ECO:0000313" key="5">
    <source>
        <dbReference type="EMBL" id="MBB5786567.1"/>
    </source>
</evidence>
<accession>A0A7W9LJZ8</accession>
<dbReference type="InterPro" id="IPR026881">
    <property type="entry name" value="WYL_dom"/>
</dbReference>
<dbReference type="PANTHER" id="PTHR34580:SF3">
    <property type="entry name" value="PROTEIN PAFB"/>
    <property type="match status" value="1"/>
</dbReference>
<dbReference type="PROSITE" id="PS52050">
    <property type="entry name" value="WYL"/>
    <property type="match status" value="1"/>
</dbReference>
<keyword evidence="6" id="KW-1185">Reference proteome</keyword>
<dbReference type="PIRSF" id="PIRSF016838">
    <property type="entry name" value="PafC"/>
    <property type="match status" value="1"/>
</dbReference>
<sequence>MVETSARLLRLLSLLQLRRDWASADLADRLGVAVRTVRRDVERLRTLGYPVDSTPGVSGGYRLGSGADMPPLLLDDEEAVAVAVGLRTAAGGSVTGIEETSVRALAKLEQVLPARLRHRVAALSSATVPLPAGGPTVEPDVLTAIAATVRDHERLRFDYVGHDGASSRREVEPHRLVNRGRRWYLVAWDVARADWRTFRVDRMTPKIPTGPRFAPREAPGGDVADFVTRGLDAALWRYRVRLRLHAPASAVAGRLPSVVTVEPEGEGTCLIHPGADSYEMIAAYLTMLDVDFDVLDPPEFADHLRRQAARYLRAADAVATP</sequence>
<organism evidence="5 6">
    <name type="scientific">Jiangella mangrovi</name>
    <dbReference type="NCBI Taxonomy" id="1524084"/>
    <lineage>
        <taxon>Bacteria</taxon>
        <taxon>Bacillati</taxon>
        <taxon>Actinomycetota</taxon>
        <taxon>Actinomycetes</taxon>
        <taxon>Jiangellales</taxon>
        <taxon>Jiangellaceae</taxon>
        <taxon>Jiangella</taxon>
    </lineage>
</organism>
<keyword evidence="3" id="KW-0804">Transcription</keyword>
<dbReference type="GO" id="GO:0003700">
    <property type="term" value="F:DNA-binding transcription factor activity"/>
    <property type="evidence" value="ECO:0007669"/>
    <property type="project" value="InterPro"/>
</dbReference>
<dbReference type="InterPro" id="IPR001034">
    <property type="entry name" value="DeoR_HTH"/>
</dbReference>
<protein>
    <submittedName>
        <fullName evidence="5">Putative DNA-binding transcriptional regulator YafY</fullName>
    </submittedName>
</protein>
<dbReference type="Proteomes" id="UP000542813">
    <property type="component" value="Unassembled WGS sequence"/>
</dbReference>
<name>A0A7W9LJZ8_9ACTN</name>
<dbReference type="PROSITE" id="PS51000">
    <property type="entry name" value="HTH_DEOR_2"/>
    <property type="match status" value="1"/>
</dbReference>
<evidence type="ECO:0000256" key="2">
    <source>
        <dbReference type="ARBA" id="ARBA00023125"/>
    </source>
</evidence>
<dbReference type="Pfam" id="PF08279">
    <property type="entry name" value="HTH_11"/>
    <property type="match status" value="1"/>
</dbReference>
<dbReference type="InterPro" id="IPR036390">
    <property type="entry name" value="WH_DNA-bd_sf"/>
</dbReference>
<dbReference type="InterPro" id="IPR051534">
    <property type="entry name" value="CBASS_pafABC_assoc_protein"/>
</dbReference>
<reference evidence="5 6" key="1">
    <citation type="submission" date="2020-08" db="EMBL/GenBank/DDBJ databases">
        <title>Sequencing the genomes of 1000 actinobacteria strains.</title>
        <authorList>
            <person name="Klenk H.-P."/>
        </authorList>
    </citation>
    <scope>NUCLEOTIDE SEQUENCE [LARGE SCALE GENOMIC DNA]</scope>
    <source>
        <strain evidence="5 6">DSM 102122</strain>
    </source>
</reference>
<dbReference type="RefSeq" id="WP_184820090.1">
    <property type="nucleotide sequence ID" value="NZ_JACHMM010000001.1"/>
</dbReference>
<dbReference type="AlphaFoldDB" id="A0A7W9LJZ8"/>
<feature type="domain" description="HTH deoR-type" evidence="4">
    <location>
        <begin position="4"/>
        <end position="59"/>
    </location>
</feature>
<comment type="caution">
    <text evidence="5">The sequence shown here is derived from an EMBL/GenBank/DDBJ whole genome shotgun (WGS) entry which is preliminary data.</text>
</comment>
<gene>
    <name evidence="5" type="ORF">HD601_001142</name>
</gene>
<keyword evidence="1" id="KW-0805">Transcription regulation</keyword>
<dbReference type="Pfam" id="PF13280">
    <property type="entry name" value="WYL"/>
    <property type="match status" value="1"/>
</dbReference>
<keyword evidence="2 5" id="KW-0238">DNA-binding</keyword>
<dbReference type="InterPro" id="IPR013196">
    <property type="entry name" value="HTH_11"/>
</dbReference>
<dbReference type="GO" id="GO:0003677">
    <property type="term" value="F:DNA binding"/>
    <property type="evidence" value="ECO:0007669"/>
    <property type="project" value="UniProtKB-KW"/>
</dbReference>
<dbReference type="InterPro" id="IPR018356">
    <property type="entry name" value="Tscrpt_reg_HTH_DeoR_CS"/>
</dbReference>
<dbReference type="Gene3D" id="1.10.10.10">
    <property type="entry name" value="Winged helix-like DNA-binding domain superfamily/Winged helix DNA-binding domain"/>
    <property type="match status" value="1"/>
</dbReference>
<dbReference type="PROSITE" id="PS00894">
    <property type="entry name" value="HTH_DEOR_1"/>
    <property type="match status" value="1"/>
</dbReference>